<protein>
    <submittedName>
        <fullName evidence="1">Uncharacterized protein</fullName>
    </submittedName>
</protein>
<dbReference type="EMBL" id="MHQL01000066">
    <property type="protein sequence ID" value="OHA01291.1"/>
    <property type="molecule type" value="Genomic_DNA"/>
</dbReference>
<sequence length="315" mass="36291">MPELFRGLLMARGRRQIASGIALLERARLRRIGSHAEYEALRLENTLTDFQFHRYNSDEVYGYLITELRTGRLRDLVDALEVYQRSCGMAVPHPTERLVDDMLRYLGTPRVFSGLTKDELRELFYRYEWLDDGVPVFRYRPFIFFTTGVGRTRIQNAELSSVWRGGAYIEVGGSVGANARDIKKIYGFKRATSLDWMSERSAAAIPAVFDFSQKVKIPFSPQKLAEMAGDVSFCWDVDMRRHSLASLPELRAIQELPVVVGIHNVLLYWEDTTTILENVLENPWEHFFLWISSEGTPYHAVCEIQGDACVRAWHE</sequence>
<dbReference type="Proteomes" id="UP000177811">
    <property type="component" value="Unassembled WGS sequence"/>
</dbReference>
<dbReference type="AlphaFoldDB" id="A0A1G2KS45"/>
<gene>
    <name evidence="1" type="ORF">A3C16_01980</name>
</gene>
<reference evidence="1 2" key="1">
    <citation type="journal article" date="2016" name="Nat. Commun.">
        <title>Thousands of microbial genomes shed light on interconnected biogeochemical processes in an aquifer system.</title>
        <authorList>
            <person name="Anantharaman K."/>
            <person name="Brown C.T."/>
            <person name="Hug L.A."/>
            <person name="Sharon I."/>
            <person name="Castelle C.J."/>
            <person name="Probst A.J."/>
            <person name="Thomas B.C."/>
            <person name="Singh A."/>
            <person name="Wilkins M.J."/>
            <person name="Karaoz U."/>
            <person name="Brodie E.L."/>
            <person name="Williams K.H."/>
            <person name="Hubbard S.S."/>
            <person name="Banfield J.F."/>
        </authorList>
    </citation>
    <scope>NUCLEOTIDE SEQUENCE [LARGE SCALE GENOMIC DNA]</scope>
</reference>
<name>A0A1G2KS45_9BACT</name>
<evidence type="ECO:0000313" key="1">
    <source>
        <dbReference type="EMBL" id="OHA01291.1"/>
    </source>
</evidence>
<accession>A0A1G2KS45</accession>
<proteinExistence type="predicted"/>
<organism evidence="1 2">
    <name type="scientific">Candidatus Sungbacteria bacterium RIFCSPHIGHO2_02_FULL_51_29</name>
    <dbReference type="NCBI Taxonomy" id="1802273"/>
    <lineage>
        <taxon>Bacteria</taxon>
        <taxon>Candidatus Sungiibacteriota</taxon>
    </lineage>
</organism>
<comment type="caution">
    <text evidence="1">The sequence shown here is derived from an EMBL/GenBank/DDBJ whole genome shotgun (WGS) entry which is preliminary data.</text>
</comment>
<evidence type="ECO:0000313" key="2">
    <source>
        <dbReference type="Proteomes" id="UP000177811"/>
    </source>
</evidence>